<feature type="transmembrane region" description="Helical" evidence="8">
    <location>
        <begin position="434"/>
        <end position="455"/>
    </location>
</feature>
<keyword evidence="7 8" id="KW-0472">Membrane</keyword>
<feature type="transmembrane region" description="Helical" evidence="8">
    <location>
        <begin position="38"/>
        <end position="59"/>
    </location>
</feature>
<reference evidence="9 10" key="1">
    <citation type="submission" date="2016-10" db="EMBL/GenBank/DDBJ databases">
        <authorList>
            <person name="de Groot N.N."/>
        </authorList>
    </citation>
    <scope>NUCLEOTIDE SEQUENCE [LARGE SCALE GENOMIC DNA]</scope>
    <source>
        <strain evidence="9 10">CGMCC 1.10457</strain>
    </source>
</reference>
<name>A0A1I6K8I1_9EURY</name>
<feature type="transmembrane region" description="Helical" evidence="8">
    <location>
        <begin position="166"/>
        <end position="185"/>
    </location>
</feature>
<dbReference type="AlphaFoldDB" id="A0A1I6K8I1"/>
<dbReference type="RefSeq" id="WP_089813325.1">
    <property type="nucleotide sequence ID" value="NZ_FOZK01000001.1"/>
</dbReference>
<evidence type="ECO:0000256" key="8">
    <source>
        <dbReference type="SAM" id="Phobius"/>
    </source>
</evidence>
<comment type="subcellular location">
    <subcellularLocation>
        <location evidence="1">Cell membrane</location>
        <topology evidence="1">Multi-pass membrane protein</topology>
    </subcellularLocation>
</comment>
<feature type="transmembrane region" description="Helical" evidence="8">
    <location>
        <begin position="319"/>
        <end position="340"/>
    </location>
</feature>
<evidence type="ECO:0000256" key="3">
    <source>
        <dbReference type="ARBA" id="ARBA00022692"/>
    </source>
</evidence>
<dbReference type="PANTHER" id="PTHR30250">
    <property type="entry name" value="PST FAMILY PREDICTED COLANIC ACID TRANSPORTER"/>
    <property type="match status" value="1"/>
</dbReference>
<dbReference type="GO" id="GO:0008360">
    <property type="term" value="P:regulation of cell shape"/>
    <property type="evidence" value="ECO:0007669"/>
    <property type="project" value="UniProtKB-KW"/>
</dbReference>
<dbReference type="GO" id="GO:0005886">
    <property type="term" value="C:plasma membrane"/>
    <property type="evidence" value="ECO:0007669"/>
    <property type="project" value="UniProtKB-SubCell"/>
</dbReference>
<dbReference type="EMBL" id="FOZK01000001">
    <property type="protein sequence ID" value="SFR87507.1"/>
    <property type="molecule type" value="Genomic_DNA"/>
</dbReference>
<feature type="transmembrane region" description="Helical" evidence="8">
    <location>
        <begin position="283"/>
        <end position="307"/>
    </location>
</feature>
<evidence type="ECO:0000256" key="6">
    <source>
        <dbReference type="ARBA" id="ARBA00022989"/>
    </source>
</evidence>
<evidence type="ECO:0000256" key="2">
    <source>
        <dbReference type="ARBA" id="ARBA00022475"/>
    </source>
</evidence>
<evidence type="ECO:0000256" key="7">
    <source>
        <dbReference type="ARBA" id="ARBA00023136"/>
    </source>
</evidence>
<dbReference type="InterPro" id="IPR004268">
    <property type="entry name" value="MurJ"/>
</dbReference>
<evidence type="ECO:0000256" key="1">
    <source>
        <dbReference type="ARBA" id="ARBA00004651"/>
    </source>
</evidence>
<accession>A0A1I6K8I1</accession>
<evidence type="ECO:0000256" key="5">
    <source>
        <dbReference type="ARBA" id="ARBA00022984"/>
    </source>
</evidence>
<gene>
    <name evidence="9" type="ORF">SAMN05216559_0364</name>
</gene>
<keyword evidence="10" id="KW-1185">Reference proteome</keyword>
<feature type="transmembrane region" description="Helical" evidence="8">
    <location>
        <begin position="104"/>
        <end position="125"/>
    </location>
</feature>
<evidence type="ECO:0000256" key="4">
    <source>
        <dbReference type="ARBA" id="ARBA00022960"/>
    </source>
</evidence>
<dbReference type="Proteomes" id="UP000199062">
    <property type="component" value="Unassembled WGS sequence"/>
</dbReference>
<keyword evidence="2" id="KW-1003">Cell membrane</keyword>
<keyword evidence="6 8" id="KW-1133">Transmembrane helix</keyword>
<organism evidence="9 10">
    <name type="scientific">Halomicrobium zhouii</name>
    <dbReference type="NCBI Taxonomy" id="767519"/>
    <lineage>
        <taxon>Archaea</taxon>
        <taxon>Methanobacteriati</taxon>
        <taxon>Methanobacteriota</taxon>
        <taxon>Stenosarchaea group</taxon>
        <taxon>Halobacteria</taxon>
        <taxon>Halobacteriales</taxon>
        <taxon>Haloarculaceae</taxon>
        <taxon>Halomicrobium</taxon>
    </lineage>
</organism>
<dbReference type="OrthoDB" id="112053at2157"/>
<dbReference type="InterPro" id="IPR050833">
    <property type="entry name" value="Poly_Biosynth_Transport"/>
</dbReference>
<feature type="transmembrane region" description="Helical" evidence="8">
    <location>
        <begin position="137"/>
        <end position="160"/>
    </location>
</feature>
<feature type="transmembrane region" description="Helical" evidence="8">
    <location>
        <begin position="80"/>
        <end position="98"/>
    </location>
</feature>
<protein>
    <submittedName>
        <fullName evidence="9">Membrane protein involved in the export of O-antigen and teichoic acid</fullName>
    </submittedName>
</protein>
<dbReference type="Pfam" id="PF03023">
    <property type="entry name" value="MurJ"/>
    <property type="match status" value="1"/>
</dbReference>
<feature type="transmembrane region" description="Helical" evidence="8">
    <location>
        <begin position="218"/>
        <end position="239"/>
    </location>
</feature>
<dbReference type="STRING" id="767519.SAMN05216559_0364"/>
<evidence type="ECO:0000313" key="10">
    <source>
        <dbReference type="Proteomes" id="UP000199062"/>
    </source>
</evidence>
<keyword evidence="4" id="KW-0133">Cell shape</keyword>
<keyword evidence="3 8" id="KW-0812">Transmembrane</keyword>
<proteinExistence type="predicted"/>
<evidence type="ECO:0000313" key="9">
    <source>
        <dbReference type="EMBL" id="SFR87507.1"/>
    </source>
</evidence>
<dbReference type="PANTHER" id="PTHR30250:SF28">
    <property type="entry name" value="POLYSACCHARIDE BIOSYNTHESIS PROTEIN"/>
    <property type="match status" value="1"/>
</dbReference>
<feature type="transmembrane region" description="Helical" evidence="8">
    <location>
        <begin position="245"/>
        <end position="262"/>
    </location>
</feature>
<keyword evidence="5" id="KW-0573">Peptidoglycan synthesis</keyword>
<sequence length="474" mass="51380">MNIARSSIGIFAAKASISLAVLSSTLYAAQTLGAAPLGVYFLFHSTAVLLSTSTDMGIVMATKKRISEGSDRAKFFTASLLVRSLILVFVALAITLLSDYINEYVGIESSALFLVGVLFLSVLKMSVKSGLDGEMKVVRSAFVGAIQEFGKFAFWIVAIQQGLGEFGLIAGLGFGYVIAIVYGFLMMDIGLAVPSWEQIESLYAFSKFSWLTSIANKMWNWVDVLVLGLFVASNFIAIYEVSWKITGVFYFASVALSEAIFPKVSNLHYQGKHDESRQLINRAVTYSGVLVIPGIVGSIFLGEHVLAVYGEEFSAGYEIMAILMVGRIFHCYYSVLAFTLNAVDRPDLAFRINAVFLVTNVIGNFGLVMVMGWTGAAIATAGSMLVSLGLASTYIKQIVNVGIDYQAISKQIVSATSMGLGLLLFQRLYSIDSLPFLAVAVAAGGAIYFLSLSLLHRDAVVAFVERYQPIRRNT</sequence>
<feature type="transmembrane region" description="Helical" evidence="8">
    <location>
        <begin position="352"/>
        <end position="370"/>
    </location>
</feature>